<sequence>MAYRLADGVTVTETDGGTVILDLRNGAYRLLNESGATVLRHLTEHGTEGDASTGAIAELSARHPEAAHDIPDDVHLVVQALLEAKVVERS</sequence>
<keyword evidence="2" id="KW-1185">Reference proteome</keyword>
<dbReference type="InterPro" id="IPR008792">
    <property type="entry name" value="PQQD"/>
</dbReference>
<evidence type="ECO:0000313" key="1">
    <source>
        <dbReference type="EMBL" id="NJP65874.1"/>
    </source>
</evidence>
<gene>
    <name evidence="1" type="ORF">HCJ92_06095</name>
</gene>
<reference evidence="1 2" key="1">
    <citation type="submission" date="2020-03" db="EMBL/GenBank/DDBJ databases">
        <title>Draft genome of Streptomyces sp. ventii, isolated from the Axial Seamount in the Pacific Ocean, and resequencing of the two type strains Streptomyces lonarensis strain NCL 716 and Streptomyces bohaiensis strain 11A07.</title>
        <authorList>
            <person name="Loughran R.M."/>
            <person name="Pfannmuller K.M."/>
            <person name="Wasson B.J."/>
            <person name="Deadmond M.C."/>
            <person name="Paddock B.E."/>
            <person name="Koyack M.J."/>
            <person name="Gallegos D.A."/>
            <person name="Mitchell E.A."/>
            <person name="Ushijima B."/>
            <person name="Saw J.H."/>
            <person name="Mcphail K.L."/>
            <person name="Videau P."/>
        </authorList>
    </citation>
    <scope>NUCLEOTIDE SEQUENCE [LARGE SCALE GENOMIC DNA]</scope>
    <source>
        <strain evidence="2">5675061</strain>
    </source>
</reference>
<name>A0ABX1AF94_9ACTN</name>
<accession>A0ABX1AF94</accession>
<proteinExistence type="predicted"/>
<dbReference type="Proteomes" id="UP000746503">
    <property type="component" value="Unassembled WGS sequence"/>
</dbReference>
<dbReference type="EMBL" id="JAAVJB010000028">
    <property type="protein sequence ID" value="NJP65874.1"/>
    <property type="molecule type" value="Genomic_DNA"/>
</dbReference>
<evidence type="ECO:0000313" key="2">
    <source>
        <dbReference type="Proteomes" id="UP000746503"/>
    </source>
</evidence>
<protein>
    <submittedName>
        <fullName evidence="1">PqqD family protein</fullName>
    </submittedName>
</protein>
<comment type="caution">
    <text evidence="1">The sequence shown here is derived from an EMBL/GenBank/DDBJ whole genome shotgun (WGS) entry which is preliminary data.</text>
</comment>
<organism evidence="1 2">
    <name type="scientific">Streptomyces spiramenti</name>
    <dbReference type="NCBI Taxonomy" id="2720606"/>
    <lineage>
        <taxon>Bacteria</taxon>
        <taxon>Bacillati</taxon>
        <taxon>Actinomycetota</taxon>
        <taxon>Actinomycetes</taxon>
        <taxon>Kitasatosporales</taxon>
        <taxon>Streptomycetaceae</taxon>
        <taxon>Streptomyces</taxon>
    </lineage>
</organism>
<dbReference type="RefSeq" id="WP_167932399.1">
    <property type="nucleotide sequence ID" value="NZ_JAAVJB010000028.1"/>
</dbReference>
<dbReference type="Pfam" id="PF05402">
    <property type="entry name" value="PqqD"/>
    <property type="match status" value="1"/>
</dbReference>